<dbReference type="Gene3D" id="2.40.50.140">
    <property type="entry name" value="Nucleic acid-binding proteins"/>
    <property type="match status" value="2"/>
</dbReference>
<organism evidence="10 11">
    <name type="scientific">Salibacter halophilus</name>
    <dbReference type="NCBI Taxonomy" id="1803916"/>
    <lineage>
        <taxon>Bacteria</taxon>
        <taxon>Pseudomonadati</taxon>
        <taxon>Bacteroidota</taxon>
        <taxon>Flavobacteriia</taxon>
        <taxon>Flavobacteriales</taxon>
        <taxon>Salibacteraceae</taxon>
        <taxon>Salibacter</taxon>
    </lineage>
</organism>
<dbReference type="PANTHER" id="PTHR23355:SF9">
    <property type="entry name" value="DIS3-LIKE EXONUCLEASE 2"/>
    <property type="match status" value="1"/>
</dbReference>
<evidence type="ECO:0000256" key="3">
    <source>
        <dbReference type="ARBA" id="ARBA00022490"/>
    </source>
</evidence>
<evidence type="ECO:0000259" key="9">
    <source>
        <dbReference type="PROSITE" id="PS50126"/>
    </source>
</evidence>
<dbReference type="InterPro" id="IPR012340">
    <property type="entry name" value="NA-bd_OB-fold"/>
</dbReference>
<dbReference type="CDD" id="cd04471">
    <property type="entry name" value="S1_RNase_R"/>
    <property type="match status" value="1"/>
</dbReference>
<keyword evidence="6 8" id="KW-0269">Exonuclease</keyword>
<dbReference type="InterPro" id="IPR001900">
    <property type="entry name" value="RNase_II/R"/>
</dbReference>
<dbReference type="NCBIfam" id="TIGR00358">
    <property type="entry name" value="3_prime_RNase"/>
    <property type="match status" value="1"/>
</dbReference>
<dbReference type="EC" id="3.1.13.1" evidence="8"/>
<proteinExistence type="inferred from homology"/>
<dbReference type="InterPro" id="IPR011805">
    <property type="entry name" value="RNase_R"/>
</dbReference>
<evidence type="ECO:0000256" key="2">
    <source>
        <dbReference type="ARBA" id="ARBA00004496"/>
    </source>
</evidence>
<dbReference type="SUPFAM" id="SSF50249">
    <property type="entry name" value="Nucleic acid-binding proteins"/>
    <property type="match status" value="4"/>
</dbReference>
<evidence type="ECO:0000256" key="1">
    <source>
        <dbReference type="ARBA" id="ARBA00001849"/>
    </source>
</evidence>
<dbReference type="GO" id="GO:0006402">
    <property type="term" value="P:mRNA catabolic process"/>
    <property type="evidence" value="ECO:0007669"/>
    <property type="project" value="TreeGrafter"/>
</dbReference>
<protein>
    <recommendedName>
        <fullName evidence="8">Ribonuclease R</fullName>
        <shortName evidence="8">RNase R</shortName>
        <ecNumber evidence="8">3.1.13.1</ecNumber>
    </recommendedName>
</protein>
<reference evidence="10 11" key="1">
    <citation type="submission" date="2019-09" db="EMBL/GenBank/DDBJ databases">
        <title>Genomes of Cryomorphaceae.</title>
        <authorList>
            <person name="Bowman J.P."/>
        </authorList>
    </citation>
    <scope>NUCLEOTIDE SEQUENCE [LARGE SCALE GENOMIC DNA]</scope>
    <source>
        <strain evidence="10 11">KCTC 52047</strain>
    </source>
</reference>
<dbReference type="InterPro" id="IPR022966">
    <property type="entry name" value="RNase_II/R_CS"/>
</dbReference>
<dbReference type="OrthoDB" id="9764149at2"/>
<comment type="subcellular location">
    <subcellularLocation>
        <location evidence="2 8">Cytoplasm</location>
    </subcellularLocation>
</comment>
<name>A0A6N6M404_9FLAO</name>
<keyword evidence="3 8" id="KW-0963">Cytoplasm</keyword>
<dbReference type="GO" id="GO:0008859">
    <property type="term" value="F:exoribonuclease II activity"/>
    <property type="evidence" value="ECO:0007669"/>
    <property type="project" value="UniProtKB-UniRule"/>
</dbReference>
<evidence type="ECO:0000256" key="5">
    <source>
        <dbReference type="ARBA" id="ARBA00022801"/>
    </source>
</evidence>
<dbReference type="GO" id="GO:0003723">
    <property type="term" value="F:RNA binding"/>
    <property type="evidence" value="ECO:0007669"/>
    <property type="project" value="UniProtKB-UniRule"/>
</dbReference>
<dbReference type="InterPro" id="IPR003029">
    <property type="entry name" value="S1_domain"/>
</dbReference>
<comment type="catalytic activity">
    <reaction evidence="1 8">
        <text>Exonucleolytic cleavage in the 3'- to 5'-direction to yield nucleoside 5'-phosphates.</text>
        <dbReference type="EC" id="3.1.13.1"/>
    </reaction>
</comment>
<dbReference type="EMBL" id="WACR01000006">
    <property type="protein sequence ID" value="KAB1064020.1"/>
    <property type="molecule type" value="Genomic_DNA"/>
</dbReference>
<dbReference type="InterPro" id="IPR011129">
    <property type="entry name" value="CSD"/>
</dbReference>
<sequence length="722" mass="82820">MAKNKKPKGKPKNSGKFPKKKLQRAIIDIISQNPNKPHNYKQIAATMGVSDPHTRSLIMKTMNEMAAKETLKEEQRGKFKMGKNSAFIEGVVDMTQSGSAYIKTEQLDEDIYIPPKFVGHALHGDTVKVFLLARKKRRKPEGQITEIVKRAKTEFVGVIEVSKNFAFLVPDNRKMLVDLYIPLDKLKGAENGQKAIAKMTDWPKDASSPFGEVIDVLGDPLQNEVEMSSILFEYGFPQKFPEKVEQAAANIPVEISDDEVKKRRDMRDVETFTIDPHDAKDFDDAISFRELKNGNYEIGVHIADVTHYVQENDMVDKEAVERATSVYLVDRVVPMLPEILSNKVCSLRPNEEKLTFSCVFELDKNGHVQNHWIGRTVTESDNRFTYEEAQEVIESGEGKNSEALTVINSMAKQMRNRRLQAGAIAFDKVEVKFKLNDKNEPDSVLFKVQKDAHKLIEEFMLLANRTVAEDIGKITKQNPKPKTFVYRIHDTPDPEKLADFSAFIKKFGYKYSFAKEDEVSKNINQLLAEVQGKREETMVETLAIRTMAKAEYSTDNIGHYGLGFRYYTHFTSPIRRYPDMMVHRLLDRYAKGGNNASQDHYQNLCNHSSEKEREAANAERDSIKYFQVMYMKESVGETFNGVISGVTEWGLYVEIIENKCEGMIRLREIDGDYFYFDEKNHRIVGHNYGRVLQLGDEIQIKVKNADLYNRRLEFELVDEDDE</sequence>
<evidence type="ECO:0000313" key="10">
    <source>
        <dbReference type="EMBL" id="KAB1064020.1"/>
    </source>
</evidence>
<evidence type="ECO:0000313" key="11">
    <source>
        <dbReference type="Proteomes" id="UP000435357"/>
    </source>
</evidence>
<dbReference type="PROSITE" id="PS50126">
    <property type="entry name" value="S1"/>
    <property type="match status" value="1"/>
</dbReference>
<dbReference type="SMART" id="SM00316">
    <property type="entry name" value="S1"/>
    <property type="match status" value="1"/>
</dbReference>
<dbReference type="GO" id="GO:0005829">
    <property type="term" value="C:cytosol"/>
    <property type="evidence" value="ECO:0007669"/>
    <property type="project" value="UniProtKB-ARBA"/>
</dbReference>
<feature type="domain" description="S1 motif" evidence="9">
    <location>
        <begin position="636"/>
        <end position="717"/>
    </location>
</feature>
<keyword evidence="11" id="KW-1185">Reference proteome</keyword>
<comment type="caution">
    <text evidence="10">The sequence shown here is derived from an EMBL/GenBank/DDBJ whole genome shotgun (WGS) entry which is preliminary data.</text>
</comment>
<comment type="similarity">
    <text evidence="8">Belongs to the RNR ribonuclease family. RNase R subfamily.</text>
</comment>
<evidence type="ECO:0000256" key="7">
    <source>
        <dbReference type="ARBA" id="ARBA00022884"/>
    </source>
</evidence>
<gene>
    <name evidence="8 10" type="primary">rnr</name>
    <name evidence="10" type="ORF">F3059_08265</name>
</gene>
<dbReference type="PANTHER" id="PTHR23355">
    <property type="entry name" value="RIBONUCLEASE"/>
    <property type="match status" value="1"/>
</dbReference>
<dbReference type="InterPro" id="IPR050180">
    <property type="entry name" value="RNR_Ribonuclease"/>
</dbReference>
<keyword evidence="7 8" id="KW-0694">RNA-binding</keyword>
<keyword evidence="5 8" id="KW-0378">Hydrolase</keyword>
<dbReference type="SMART" id="SM00357">
    <property type="entry name" value="CSP"/>
    <property type="match status" value="2"/>
</dbReference>
<dbReference type="Pfam" id="PF17876">
    <property type="entry name" value="CSD2"/>
    <property type="match status" value="1"/>
</dbReference>
<dbReference type="NCBIfam" id="TIGR02063">
    <property type="entry name" value="RNase_R"/>
    <property type="match status" value="1"/>
</dbReference>
<dbReference type="InterPro" id="IPR013223">
    <property type="entry name" value="RNase_B_OB_dom"/>
</dbReference>
<dbReference type="Pfam" id="PF00773">
    <property type="entry name" value="RNB"/>
    <property type="match status" value="1"/>
</dbReference>
<evidence type="ECO:0000256" key="8">
    <source>
        <dbReference type="HAMAP-Rule" id="MF_01895"/>
    </source>
</evidence>
<evidence type="ECO:0000256" key="6">
    <source>
        <dbReference type="ARBA" id="ARBA00022839"/>
    </source>
</evidence>
<dbReference type="SMART" id="SM00955">
    <property type="entry name" value="RNB"/>
    <property type="match status" value="1"/>
</dbReference>
<evidence type="ECO:0000256" key="4">
    <source>
        <dbReference type="ARBA" id="ARBA00022722"/>
    </source>
</evidence>
<dbReference type="RefSeq" id="WP_151168113.1">
    <property type="nucleotide sequence ID" value="NZ_WACR01000006.1"/>
</dbReference>
<dbReference type="InterPro" id="IPR004476">
    <property type="entry name" value="RNase_II/RNase_R"/>
</dbReference>
<dbReference type="Pfam" id="PF00575">
    <property type="entry name" value="S1"/>
    <property type="match status" value="1"/>
</dbReference>
<keyword evidence="4 8" id="KW-0540">Nuclease</keyword>
<dbReference type="InterPro" id="IPR040476">
    <property type="entry name" value="CSD2"/>
</dbReference>
<dbReference type="Proteomes" id="UP000435357">
    <property type="component" value="Unassembled WGS sequence"/>
</dbReference>
<dbReference type="PROSITE" id="PS01175">
    <property type="entry name" value="RIBONUCLEASE_II"/>
    <property type="match status" value="1"/>
</dbReference>
<dbReference type="AlphaFoldDB" id="A0A6N6M404"/>
<dbReference type="Pfam" id="PF08206">
    <property type="entry name" value="OB_RNB"/>
    <property type="match status" value="1"/>
</dbReference>
<comment type="function">
    <text evidence="8">3'-5' exoribonuclease that releases 5'-nucleoside monophosphates and is involved in maturation of structured RNAs.</text>
</comment>
<accession>A0A6N6M404</accession>
<dbReference type="HAMAP" id="MF_01895">
    <property type="entry name" value="RNase_R"/>
    <property type="match status" value="1"/>
</dbReference>